<dbReference type="AlphaFoldDB" id="A0A251UJT2"/>
<evidence type="ECO:0000313" key="2">
    <source>
        <dbReference type="Proteomes" id="UP000215914"/>
    </source>
</evidence>
<gene>
    <name evidence="1" type="ORF">HannXRQ_Chr06g0180971</name>
</gene>
<sequence length="74" mass="8047">MRVCHVKVVNYAQKVGNGLDTCGKGLGGGVAARQRPLSTPFAAPLLTPLYLIINEESQIELRDKAAEVLKRRSQ</sequence>
<name>A0A251UJT2_HELAN</name>
<evidence type="ECO:0000313" key="1">
    <source>
        <dbReference type="EMBL" id="OTG23303.1"/>
    </source>
</evidence>
<reference evidence="2" key="1">
    <citation type="journal article" date="2017" name="Nature">
        <title>The sunflower genome provides insights into oil metabolism, flowering and Asterid evolution.</title>
        <authorList>
            <person name="Badouin H."/>
            <person name="Gouzy J."/>
            <person name="Grassa C.J."/>
            <person name="Murat F."/>
            <person name="Staton S.E."/>
            <person name="Cottret L."/>
            <person name="Lelandais-Briere C."/>
            <person name="Owens G.L."/>
            <person name="Carrere S."/>
            <person name="Mayjonade B."/>
            <person name="Legrand L."/>
            <person name="Gill N."/>
            <person name="Kane N.C."/>
            <person name="Bowers J.E."/>
            <person name="Hubner S."/>
            <person name="Bellec A."/>
            <person name="Berard A."/>
            <person name="Berges H."/>
            <person name="Blanchet N."/>
            <person name="Boniface M.C."/>
            <person name="Brunel D."/>
            <person name="Catrice O."/>
            <person name="Chaidir N."/>
            <person name="Claudel C."/>
            <person name="Donnadieu C."/>
            <person name="Faraut T."/>
            <person name="Fievet G."/>
            <person name="Helmstetter N."/>
            <person name="King M."/>
            <person name="Knapp S.J."/>
            <person name="Lai Z."/>
            <person name="Le Paslier M.C."/>
            <person name="Lippi Y."/>
            <person name="Lorenzon L."/>
            <person name="Mandel J.R."/>
            <person name="Marage G."/>
            <person name="Marchand G."/>
            <person name="Marquand E."/>
            <person name="Bret-Mestries E."/>
            <person name="Morien E."/>
            <person name="Nambeesan S."/>
            <person name="Nguyen T."/>
            <person name="Pegot-Espagnet P."/>
            <person name="Pouilly N."/>
            <person name="Raftis F."/>
            <person name="Sallet E."/>
            <person name="Schiex T."/>
            <person name="Thomas J."/>
            <person name="Vandecasteele C."/>
            <person name="Vares D."/>
            <person name="Vear F."/>
            <person name="Vautrin S."/>
            <person name="Crespi M."/>
            <person name="Mangin B."/>
            <person name="Burke J.M."/>
            <person name="Salse J."/>
            <person name="Munos S."/>
            <person name="Vincourt P."/>
            <person name="Rieseberg L.H."/>
            <person name="Langlade N.B."/>
        </authorList>
    </citation>
    <scope>NUCLEOTIDE SEQUENCE [LARGE SCALE GENOMIC DNA]</scope>
    <source>
        <strain evidence="2">cv. SF193</strain>
    </source>
</reference>
<dbReference type="EMBL" id="CM007895">
    <property type="protein sequence ID" value="OTG23303.1"/>
    <property type="molecule type" value="Genomic_DNA"/>
</dbReference>
<dbReference type="InParanoid" id="A0A251UJT2"/>
<organism evidence="1 2">
    <name type="scientific">Helianthus annuus</name>
    <name type="common">Common sunflower</name>
    <dbReference type="NCBI Taxonomy" id="4232"/>
    <lineage>
        <taxon>Eukaryota</taxon>
        <taxon>Viridiplantae</taxon>
        <taxon>Streptophyta</taxon>
        <taxon>Embryophyta</taxon>
        <taxon>Tracheophyta</taxon>
        <taxon>Spermatophyta</taxon>
        <taxon>Magnoliopsida</taxon>
        <taxon>eudicotyledons</taxon>
        <taxon>Gunneridae</taxon>
        <taxon>Pentapetalae</taxon>
        <taxon>asterids</taxon>
        <taxon>campanulids</taxon>
        <taxon>Asterales</taxon>
        <taxon>Asteraceae</taxon>
        <taxon>Asteroideae</taxon>
        <taxon>Heliantheae alliance</taxon>
        <taxon>Heliantheae</taxon>
        <taxon>Helianthus</taxon>
    </lineage>
</organism>
<keyword evidence="2" id="KW-1185">Reference proteome</keyword>
<dbReference type="Proteomes" id="UP000215914">
    <property type="component" value="Chromosome 6"/>
</dbReference>
<protein>
    <submittedName>
        <fullName evidence="1">Uncharacterized protein</fullName>
    </submittedName>
</protein>
<proteinExistence type="predicted"/>
<accession>A0A251UJT2</accession>